<evidence type="ECO:0000313" key="2">
    <source>
        <dbReference type="EMBL" id="RNA35551.1"/>
    </source>
</evidence>
<keyword evidence="1" id="KW-0472">Membrane</keyword>
<dbReference type="Proteomes" id="UP000276133">
    <property type="component" value="Unassembled WGS sequence"/>
</dbReference>
<accession>A0A3M7SIG1</accession>
<feature type="transmembrane region" description="Helical" evidence="1">
    <location>
        <begin position="6"/>
        <end position="25"/>
    </location>
</feature>
<proteinExistence type="predicted"/>
<keyword evidence="1" id="KW-1133">Transmembrane helix</keyword>
<evidence type="ECO:0000256" key="1">
    <source>
        <dbReference type="SAM" id="Phobius"/>
    </source>
</evidence>
<dbReference type="EMBL" id="REGN01001312">
    <property type="protein sequence ID" value="RNA35551.1"/>
    <property type="molecule type" value="Genomic_DNA"/>
</dbReference>
<protein>
    <submittedName>
        <fullName evidence="2">Uncharacterized protein</fullName>
    </submittedName>
</protein>
<comment type="caution">
    <text evidence="2">The sequence shown here is derived from an EMBL/GenBank/DDBJ whole genome shotgun (WGS) entry which is preliminary data.</text>
</comment>
<keyword evidence="1" id="KW-0812">Transmembrane</keyword>
<dbReference type="AlphaFoldDB" id="A0A3M7SIG1"/>
<name>A0A3M7SIG1_BRAPC</name>
<evidence type="ECO:0000313" key="3">
    <source>
        <dbReference type="Proteomes" id="UP000276133"/>
    </source>
</evidence>
<keyword evidence="3" id="KW-1185">Reference proteome</keyword>
<sequence length="77" mass="8990">MNYEIIAILASISYTSQLINCYFYRCYQVATGRITRIIGCVRFLYIALTSVSHLYIYNSILILEVLRGVHVFIYLEI</sequence>
<feature type="transmembrane region" description="Helical" evidence="1">
    <location>
        <begin position="37"/>
        <end position="57"/>
    </location>
</feature>
<reference evidence="2 3" key="1">
    <citation type="journal article" date="2018" name="Sci. Rep.">
        <title>Genomic signatures of local adaptation to the degree of environmental predictability in rotifers.</title>
        <authorList>
            <person name="Franch-Gras L."/>
            <person name="Hahn C."/>
            <person name="Garcia-Roger E.M."/>
            <person name="Carmona M.J."/>
            <person name="Serra M."/>
            <person name="Gomez A."/>
        </authorList>
    </citation>
    <scope>NUCLEOTIDE SEQUENCE [LARGE SCALE GENOMIC DNA]</scope>
    <source>
        <strain evidence="2">HYR1</strain>
    </source>
</reference>
<gene>
    <name evidence="2" type="ORF">BpHYR1_031617</name>
</gene>
<organism evidence="2 3">
    <name type="scientific">Brachionus plicatilis</name>
    <name type="common">Marine rotifer</name>
    <name type="synonym">Brachionus muelleri</name>
    <dbReference type="NCBI Taxonomy" id="10195"/>
    <lineage>
        <taxon>Eukaryota</taxon>
        <taxon>Metazoa</taxon>
        <taxon>Spiralia</taxon>
        <taxon>Gnathifera</taxon>
        <taxon>Rotifera</taxon>
        <taxon>Eurotatoria</taxon>
        <taxon>Monogononta</taxon>
        <taxon>Pseudotrocha</taxon>
        <taxon>Ploima</taxon>
        <taxon>Brachionidae</taxon>
        <taxon>Brachionus</taxon>
    </lineage>
</organism>